<proteinExistence type="predicted"/>
<accession>A0A7S1FF43</accession>
<evidence type="ECO:0000256" key="1">
    <source>
        <dbReference type="SAM" id="MobiDB-lite"/>
    </source>
</evidence>
<feature type="compositionally biased region" description="Basic residues" evidence="1">
    <location>
        <begin position="78"/>
        <end position="90"/>
    </location>
</feature>
<feature type="compositionally biased region" description="Basic residues" evidence="1">
    <location>
        <begin position="147"/>
        <end position="157"/>
    </location>
</feature>
<evidence type="ECO:0000313" key="2">
    <source>
        <dbReference type="EMBL" id="CAD8864521.1"/>
    </source>
</evidence>
<feature type="region of interest" description="Disordered" evidence="1">
    <location>
        <begin position="634"/>
        <end position="663"/>
    </location>
</feature>
<organism evidence="2">
    <name type="scientific">Noctiluca scintillans</name>
    <name type="common">Sea sparkle</name>
    <name type="synonym">Red tide dinoflagellate</name>
    <dbReference type="NCBI Taxonomy" id="2966"/>
    <lineage>
        <taxon>Eukaryota</taxon>
        <taxon>Sar</taxon>
        <taxon>Alveolata</taxon>
        <taxon>Dinophyceae</taxon>
        <taxon>Noctilucales</taxon>
        <taxon>Noctilucaceae</taxon>
        <taxon>Noctiluca</taxon>
    </lineage>
</organism>
<name>A0A7S1FF43_NOCSC</name>
<sequence length="663" mass="70926">MRRILSAGTLRPLKRSSSRVEDVTLLCPTPTRLEVGGSSTKEFRDISLPGGVEGEELRCESPTEVPVLPFPPSEGKPTRARRSFAGKILRRLSLASSSSRNVERTGSPGSDAQGSIPLASRRCASSASSAPHDVRKIPRPASEPHGARRRPMRKSRSSSRVANFAEPPGQSPAEDISLPSQPTVVPAPRRLGFTSADTSGSVVELGPWRPGRHCLASVTASTPLTEERGAALEPWSLCRRSNWERNDPWESNVVWPSAGSRAGTLKFSSPRRREARSASACPAELPSLGSLSGRCERPKSLTRTVAKTDLLSQAACATKAERGPEPTSATHAWRPLPTCLSPPVEVAPDTALGSFLKGLPDLEETPAAGLSFDSREVSSSRVKSLARQAQGDLTCDGLASHSTSELTLDQPTFETAFTVTGSAREKTPPPVRDEADLVRRLLSVPLSLETDVEDDGALASFLMDIPPLETGSGGTSTRAAPGARMPFAHKEQSSQRLALETKCELAADAAVAGLWPASPVLPMSSPACGARQRSLRSLIGASSSSRSLWGRSTEFGLADTSTSRSSLSHMRSSSDLRLSHSMESLREAQHQLVSEMFAPEGDEGQAWRPMPGHETKSASFALCPEVEFEEPQPGLVPLNGVMAGMPMPMSPRRRRARRRADGT</sequence>
<feature type="region of interest" description="Disordered" evidence="1">
    <location>
        <begin position="44"/>
        <end position="185"/>
    </location>
</feature>
<feature type="region of interest" description="Disordered" evidence="1">
    <location>
        <begin position="317"/>
        <end position="336"/>
    </location>
</feature>
<dbReference type="AlphaFoldDB" id="A0A7S1FF43"/>
<feature type="compositionally biased region" description="Low complexity" evidence="1">
    <location>
        <begin position="119"/>
        <end position="130"/>
    </location>
</feature>
<protein>
    <submittedName>
        <fullName evidence="2">Uncharacterized protein</fullName>
    </submittedName>
</protein>
<gene>
    <name evidence="2" type="ORF">NSCI0253_LOCUS38876</name>
</gene>
<reference evidence="2" key="1">
    <citation type="submission" date="2021-01" db="EMBL/GenBank/DDBJ databases">
        <authorList>
            <person name="Corre E."/>
            <person name="Pelletier E."/>
            <person name="Niang G."/>
            <person name="Scheremetjew M."/>
            <person name="Finn R."/>
            <person name="Kale V."/>
            <person name="Holt S."/>
            <person name="Cochrane G."/>
            <person name="Meng A."/>
            <person name="Brown T."/>
            <person name="Cohen L."/>
        </authorList>
    </citation>
    <scope>NUCLEOTIDE SEQUENCE</scope>
</reference>
<dbReference type="EMBL" id="HBFQ01054666">
    <property type="protein sequence ID" value="CAD8864521.1"/>
    <property type="molecule type" value="Transcribed_RNA"/>
</dbReference>
<feature type="compositionally biased region" description="Basic residues" evidence="1">
    <location>
        <begin position="651"/>
        <end position="663"/>
    </location>
</feature>
<feature type="compositionally biased region" description="Low complexity" evidence="1">
    <location>
        <begin position="91"/>
        <end position="100"/>
    </location>
</feature>